<dbReference type="InterPro" id="IPR001296">
    <property type="entry name" value="Glyco_trans_1"/>
</dbReference>
<dbReference type="Proteomes" id="UP001558474">
    <property type="component" value="Unassembled WGS sequence"/>
</dbReference>
<reference evidence="5 6" key="1">
    <citation type="submission" date="2024-04" db="EMBL/GenBank/DDBJ databases">
        <title>Genomic Markers of Mycobacteria.</title>
        <authorList>
            <person name="Soliman M.S."/>
            <person name="Elkholy A."/>
            <person name="Soliman N.S."/>
            <person name="Abbas A."/>
            <person name="Khayrat S."/>
            <person name="Shawky S."/>
        </authorList>
    </citation>
    <scope>NUCLEOTIDE SEQUENCE [LARGE SCALE GENOMIC DNA]</scope>
    <source>
        <strain evidence="5 6">Egy-CU-AM5</strain>
    </source>
</reference>
<feature type="domain" description="Glycosyl transferase family 1" evidence="3">
    <location>
        <begin position="189"/>
        <end position="350"/>
    </location>
</feature>
<dbReference type="Pfam" id="PF13579">
    <property type="entry name" value="Glyco_trans_4_4"/>
    <property type="match status" value="1"/>
</dbReference>
<organism evidence="5 6">
    <name type="scientific">Mycolicibacterium porcinum</name>
    <dbReference type="NCBI Taxonomy" id="39693"/>
    <lineage>
        <taxon>Bacteria</taxon>
        <taxon>Bacillati</taxon>
        <taxon>Actinomycetota</taxon>
        <taxon>Actinomycetes</taxon>
        <taxon>Mycobacteriales</taxon>
        <taxon>Mycobacteriaceae</taxon>
        <taxon>Mycolicibacterium</taxon>
    </lineage>
</organism>
<dbReference type="Gene3D" id="3.40.50.2000">
    <property type="entry name" value="Glycogen Phosphorylase B"/>
    <property type="match status" value="2"/>
</dbReference>
<keyword evidence="2" id="KW-0808">Transferase</keyword>
<accession>A0ABV3V854</accession>
<evidence type="ECO:0000256" key="1">
    <source>
        <dbReference type="ARBA" id="ARBA00022676"/>
    </source>
</evidence>
<dbReference type="Pfam" id="PF00534">
    <property type="entry name" value="Glycos_transf_1"/>
    <property type="match status" value="1"/>
</dbReference>
<proteinExistence type="predicted"/>
<evidence type="ECO:0000256" key="2">
    <source>
        <dbReference type="ARBA" id="ARBA00022679"/>
    </source>
</evidence>
<protein>
    <submittedName>
        <fullName evidence="5">Glycosyltransferase</fullName>
    </submittedName>
</protein>
<name>A0ABV3V854_9MYCO</name>
<evidence type="ECO:0000259" key="4">
    <source>
        <dbReference type="Pfam" id="PF13579"/>
    </source>
</evidence>
<gene>
    <name evidence="5" type="ORF">ABFW12_04855</name>
</gene>
<dbReference type="SUPFAM" id="SSF53756">
    <property type="entry name" value="UDP-Glycosyltransferase/glycogen phosphorylase"/>
    <property type="match status" value="1"/>
</dbReference>
<dbReference type="RefSeq" id="WP_368572502.1">
    <property type="nucleotide sequence ID" value="NZ_JBDLOU010000007.1"/>
</dbReference>
<evidence type="ECO:0000259" key="3">
    <source>
        <dbReference type="Pfam" id="PF00534"/>
    </source>
</evidence>
<dbReference type="EMBL" id="JBDLOU010000007">
    <property type="protein sequence ID" value="MEX3737558.1"/>
    <property type="molecule type" value="Genomic_DNA"/>
</dbReference>
<dbReference type="InterPro" id="IPR028098">
    <property type="entry name" value="Glyco_trans_4-like_N"/>
</dbReference>
<keyword evidence="6" id="KW-1185">Reference proteome</keyword>
<evidence type="ECO:0000313" key="5">
    <source>
        <dbReference type="EMBL" id="MEX3737558.1"/>
    </source>
</evidence>
<dbReference type="PANTHER" id="PTHR12526">
    <property type="entry name" value="GLYCOSYLTRANSFERASE"/>
    <property type="match status" value="1"/>
</dbReference>
<sequence length="381" mass="40510">MKVLQVLTLMSPDGAYGGPARVALNQCAALLEAGHEPTLLAGAHGYSVAPQQIDGTPVRLFPARRVLPRVGYAATWAPAMVRWLKRHGSGFDVVHVHLARDLVTIPAARAALQLGLPVAVQTHGMIVTGTHPLAAPIDALWTKKLLGSAGAVFYLNEEERTELSIIGGPGLRLEPLANGVPVTAEAFSDRRTQPPEVLFLARLHSRKRPEVFAAAALELLRKGIDAQFALVGPPEGAEAEVDRIIAEARADGFSESRLRREPAVAPGYAAERMRAASVYVLPAVREPFGMSIIEALAESVPVVTNADGGLAGFVERSGCGAVVAGTPHDYAIAIARLLDDPVTARTQGAAGQAAVRETYGMASVRQRLEDVYGSIMVRRMR</sequence>
<evidence type="ECO:0000313" key="6">
    <source>
        <dbReference type="Proteomes" id="UP001558474"/>
    </source>
</evidence>
<keyword evidence="1" id="KW-0328">Glycosyltransferase</keyword>
<dbReference type="PANTHER" id="PTHR12526:SF510">
    <property type="entry name" value="D-INOSITOL 3-PHOSPHATE GLYCOSYLTRANSFERASE"/>
    <property type="match status" value="1"/>
</dbReference>
<feature type="domain" description="Glycosyltransferase subfamily 4-like N-terminal" evidence="4">
    <location>
        <begin position="17"/>
        <end position="179"/>
    </location>
</feature>
<comment type="caution">
    <text evidence="5">The sequence shown here is derived from an EMBL/GenBank/DDBJ whole genome shotgun (WGS) entry which is preliminary data.</text>
</comment>